<evidence type="ECO:0000259" key="4">
    <source>
        <dbReference type="Pfam" id="PF00571"/>
    </source>
</evidence>
<evidence type="ECO:0000313" key="6">
    <source>
        <dbReference type="EMBL" id="RMI43682.1"/>
    </source>
</evidence>
<reference evidence="6 7" key="1">
    <citation type="submission" date="2018-10" db="EMBL/GenBank/DDBJ databases">
        <title>Isolation from soil.</title>
        <authorList>
            <person name="Hu J."/>
        </authorList>
    </citation>
    <scope>NUCLEOTIDE SEQUENCE [LARGE SCALE GENOMIC DNA]</scope>
    <source>
        <strain evidence="6 7">NEAU-Ht49</strain>
    </source>
</reference>
<dbReference type="PANTHER" id="PTHR43099:SF5">
    <property type="entry name" value="HLYC_CORC FAMILY TRANSPORTER"/>
    <property type="match status" value="1"/>
</dbReference>
<feature type="domain" description="CNNM transmembrane" evidence="5">
    <location>
        <begin position="8"/>
        <end position="200"/>
    </location>
</feature>
<keyword evidence="7" id="KW-1185">Reference proteome</keyword>
<protein>
    <submittedName>
        <fullName evidence="6">HlyC/CorC family transporter</fullName>
    </submittedName>
</protein>
<evidence type="ECO:0000256" key="1">
    <source>
        <dbReference type="ARBA" id="ARBA00004651"/>
    </source>
</evidence>
<dbReference type="InterPro" id="IPR046342">
    <property type="entry name" value="CBS_dom_sf"/>
</dbReference>
<dbReference type="Pfam" id="PF01595">
    <property type="entry name" value="CNNM"/>
    <property type="match status" value="1"/>
</dbReference>
<dbReference type="InterPro" id="IPR002550">
    <property type="entry name" value="CNNM"/>
</dbReference>
<dbReference type="SUPFAM" id="SSF54631">
    <property type="entry name" value="CBS-domain pair"/>
    <property type="match status" value="1"/>
</dbReference>
<dbReference type="InterPro" id="IPR000644">
    <property type="entry name" value="CBS_dom"/>
</dbReference>
<dbReference type="AlphaFoldDB" id="A0A3M2M2Q3"/>
<dbReference type="OrthoDB" id="110231at2"/>
<keyword evidence="3" id="KW-0812">Transmembrane</keyword>
<proteinExistence type="predicted"/>
<dbReference type="Pfam" id="PF00571">
    <property type="entry name" value="CBS"/>
    <property type="match status" value="1"/>
</dbReference>
<feature type="domain" description="CBS" evidence="4">
    <location>
        <begin position="294"/>
        <end position="340"/>
    </location>
</feature>
<dbReference type="RefSeq" id="WP_122195140.1">
    <property type="nucleotide sequence ID" value="NZ_JBHSKC010000008.1"/>
</dbReference>
<evidence type="ECO:0000313" key="7">
    <source>
        <dbReference type="Proteomes" id="UP000282674"/>
    </source>
</evidence>
<keyword evidence="2" id="KW-1003">Cell membrane</keyword>
<feature type="transmembrane region" description="Helical" evidence="3">
    <location>
        <begin position="99"/>
        <end position="119"/>
    </location>
</feature>
<comment type="subcellular location">
    <subcellularLocation>
        <location evidence="1">Cell membrane</location>
        <topology evidence="1">Multi-pass membrane protein</topology>
    </subcellularLocation>
</comment>
<evidence type="ECO:0000256" key="3">
    <source>
        <dbReference type="SAM" id="Phobius"/>
    </source>
</evidence>
<accession>A0A3M2M2Q3</accession>
<sequence length="344" mass="35887">MSLPVGVLLTLALLAGNGFFVASEFALVAARRPRLEKAAAEGSRAAATAVAGIRELSLMLAGAQLGITMCSLGLGVVSEPVFAETLATLFRHIGVPEGAAHPVAFVLALAFVTFLHMVLGEMAPKSWAIIDPERSAMVLAPPFRGFARFVRPALAALNGVTNLLLRLVGVRPKDDAELSRTPEQLRSLAVESRRLGLIAETDLNLLTAALDAPRAPLAGLVIPTARIVSVPAGASPQDVIDAAVRTGHTRLVVADPAITASDGGAARMVHVRDAYLARARDRETPAGGLAHPMPRLSLGTAVAEAVAILRDQHSHLGLVLREDGRTVGMVSLDDLLTTLLGPAD</sequence>
<name>A0A3M2M2Q3_9ACTN</name>
<dbReference type="Gene3D" id="3.10.580.10">
    <property type="entry name" value="CBS-domain"/>
    <property type="match status" value="1"/>
</dbReference>
<evidence type="ECO:0000259" key="5">
    <source>
        <dbReference type="Pfam" id="PF01595"/>
    </source>
</evidence>
<evidence type="ECO:0000256" key="2">
    <source>
        <dbReference type="ARBA" id="ARBA00022475"/>
    </source>
</evidence>
<keyword evidence="3" id="KW-0472">Membrane</keyword>
<dbReference type="Proteomes" id="UP000282674">
    <property type="component" value="Unassembled WGS sequence"/>
</dbReference>
<dbReference type="EMBL" id="RFFG01000024">
    <property type="protein sequence ID" value="RMI43682.1"/>
    <property type="molecule type" value="Genomic_DNA"/>
</dbReference>
<comment type="caution">
    <text evidence="6">The sequence shown here is derived from an EMBL/GenBank/DDBJ whole genome shotgun (WGS) entry which is preliminary data.</text>
</comment>
<dbReference type="InterPro" id="IPR051676">
    <property type="entry name" value="UPF0053_domain"/>
</dbReference>
<gene>
    <name evidence="6" type="ORF">EBO15_15735</name>
</gene>
<keyword evidence="3" id="KW-1133">Transmembrane helix</keyword>
<dbReference type="PANTHER" id="PTHR43099">
    <property type="entry name" value="UPF0053 PROTEIN YRKA"/>
    <property type="match status" value="1"/>
</dbReference>
<dbReference type="GO" id="GO:0005886">
    <property type="term" value="C:plasma membrane"/>
    <property type="evidence" value="ECO:0007669"/>
    <property type="project" value="UniProtKB-SubCell"/>
</dbReference>
<organism evidence="6 7">
    <name type="scientific">Actinomadura harenae</name>
    <dbReference type="NCBI Taxonomy" id="2483351"/>
    <lineage>
        <taxon>Bacteria</taxon>
        <taxon>Bacillati</taxon>
        <taxon>Actinomycetota</taxon>
        <taxon>Actinomycetes</taxon>
        <taxon>Streptosporangiales</taxon>
        <taxon>Thermomonosporaceae</taxon>
        <taxon>Actinomadura</taxon>
    </lineage>
</organism>